<reference evidence="4" key="1">
    <citation type="submission" date="2022-01" db="EMBL/GenBank/DDBJ databases">
        <authorList>
            <person name="Criscuolo A."/>
        </authorList>
    </citation>
    <scope>NUCLEOTIDE SEQUENCE</scope>
    <source>
        <strain evidence="4">CIP111893</strain>
    </source>
</reference>
<dbReference type="PANTHER" id="PTHR22550">
    <property type="entry name" value="SPORE GERMINATION PROTEIN"/>
    <property type="match status" value="1"/>
</dbReference>
<sequence>MILMERVAISGLLANGVQQQYVMNRHLFHRKPYAHQWEGWQRIMKLPHNHQSTEHEPDLEEHIPDIIQHLQQLFTDTPDLIIRKLSIVQTGEKAVLAYLDGLTDKNSINNDVLYPLQFEKGGGDPGSELFMTVGHIVPYTTWAKVIEAILNGDSVLFVDRRKEAYALDTKGWPQRAIEDPQLEPSLKGAHQGFLETGSQNIALIRRYIPNRELKIKQLAVGKRGPASVSILYLEDVTNTEFIQLLEDRIKAINVDVIINTGELVEFIEDNPYSLFPQLISTERPDAAASQILQGRCAVVVDRSPSVLIAPVNFMAFFQSIDDYSTRWSIATFLRMLRIAAFFIAAFLPALYIAVVSYHFEIIPMKLLITLGESRGRVPLPPFVEAVLMEITLEILREAGVRLPAPVGQTVGIVGGIVIGQAVVQAGLISNVMVVVVAFTGISSFILPNYDMVAAVRLLRFILMILASLFGFVGIIIGFMLMIEQIIALRSLGMPYGIPLAPMRFADLKDTLVRVPLWLMNKRPISTSALQSKRQGNSRFKGEEE</sequence>
<feature type="transmembrane region" description="Helical" evidence="3">
    <location>
        <begin position="458"/>
        <end position="482"/>
    </location>
</feature>
<organism evidence="4 5">
    <name type="scientific">Paenibacillus plantiphilus</name>
    <dbReference type="NCBI Taxonomy" id="2905650"/>
    <lineage>
        <taxon>Bacteria</taxon>
        <taxon>Bacillati</taxon>
        <taxon>Bacillota</taxon>
        <taxon>Bacilli</taxon>
        <taxon>Bacillales</taxon>
        <taxon>Paenibacillaceae</taxon>
        <taxon>Paenibacillus</taxon>
    </lineage>
</organism>
<dbReference type="PIRSF" id="PIRSF005690">
    <property type="entry name" value="GerBA"/>
    <property type="match status" value="1"/>
</dbReference>
<keyword evidence="2 3" id="KW-0472">Membrane</keyword>
<evidence type="ECO:0000256" key="1">
    <source>
        <dbReference type="ARBA" id="ARBA00005278"/>
    </source>
</evidence>
<evidence type="ECO:0000256" key="2">
    <source>
        <dbReference type="ARBA" id="ARBA00023136"/>
    </source>
</evidence>
<dbReference type="InterPro" id="IPR004995">
    <property type="entry name" value="Spore_Ger"/>
</dbReference>
<evidence type="ECO:0000256" key="3">
    <source>
        <dbReference type="SAM" id="Phobius"/>
    </source>
</evidence>
<comment type="similarity">
    <text evidence="1">Belongs to the GerABKA family.</text>
</comment>
<accession>A0ABN8GE71</accession>
<name>A0ABN8GE71_9BACL</name>
<proteinExistence type="inferred from homology"/>
<dbReference type="Pfam" id="PF03323">
    <property type="entry name" value="GerA"/>
    <property type="match status" value="1"/>
</dbReference>
<evidence type="ECO:0000313" key="5">
    <source>
        <dbReference type="Proteomes" id="UP000838686"/>
    </source>
</evidence>
<feature type="transmembrane region" description="Helical" evidence="3">
    <location>
        <begin position="338"/>
        <end position="359"/>
    </location>
</feature>
<protein>
    <submittedName>
        <fullName evidence="4">Spore germination protein B1</fullName>
    </submittedName>
</protein>
<keyword evidence="3" id="KW-0812">Transmembrane</keyword>
<comment type="caution">
    <text evidence="4">The sequence shown here is derived from an EMBL/GenBank/DDBJ whole genome shotgun (WGS) entry which is preliminary data.</text>
</comment>
<dbReference type="PANTHER" id="PTHR22550:SF16">
    <property type="entry name" value="SPORE GERMINATION PROTEIN"/>
    <property type="match status" value="1"/>
</dbReference>
<dbReference type="Proteomes" id="UP000838686">
    <property type="component" value="Unassembled WGS sequence"/>
</dbReference>
<dbReference type="EMBL" id="CAKMMF010000013">
    <property type="protein sequence ID" value="CAH1206799.1"/>
    <property type="molecule type" value="Genomic_DNA"/>
</dbReference>
<keyword evidence="5" id="KW-1185">Reference proteome</keyword>
<evidence type="ECO:0000313" key="4">
    <source>
        <dbReference type="EMBL" id="CAH1206799.1"/>
    </source>
</evidence>
<keyword evidence="3" id="KW-1133">Transmembrane helix</keyword>
<feature type="transmembrane region" description="Helical" evidence="3">
    <location>
        <begin position="427"/>
        <end position="446"/>
    </location>
</feature>
<gene>
    <name evidence="4" type="primary">gerBA_3</name>
    <name evidence="4" type="ORF">PAECIP111893_02616</name>
</gene>
<dbReference type="InterPro" id="IPR050768">
    <property type="entry name" value="UPF0353/GerABKA_families"/>
</dbReference>